<reference evidence="12 13" key="1">
    <citation type="journal article" date="2017" name="Nat. Commun.">
        <title>In situ click chemistry generation of cyclooxygenase-2 inhibitors.</title>
        <authorList>
            <person name="Bhardwaj A."/>
            <person name="Kaur J."/>
            <person name="Wuest M."/>
            <person name="Wuest F."/>
        </authorList>
    </citation>
    <scope>NUCLEOTIDE SEQUENCE [LARGE SCALE GENOMIC DNA]</scope>
    <source>
        <strain evidence="12">S2_012_000_R3_94</strain>
    </source>
</reference>
<dbReference type="AlphaFoldDB" id="A0A533IFU8"/>
<dbReference type="NCBIfam" id="TIGR00476">
    <property type="entry name" value="selD"/>
    <property type="match status" value="1"/>
</dbReference>
<dbReference type="InterPro" id="IPR036921">
    <property type="entry name" value="PurM-like_N_sf"/>
</dbReference>
<feature type="binding site" evidence="9">
    <location>
        <position position="112"/>
    </location>
    <ligand>
        <name>Mg(2+)</name>
        <dbReference type="ChEBI" id="CHEBI:18420"/>
    </ligand>
</feature>
<evidence type="ECO:0000256" key="9">
    <source>
        <dbReference type="HAMAP-Rule" id="MF_00625"/>
    </source>
</evidence>
<evidence type="ECO:0000256" key="2">
    <source>
        <dbReference type="ARBA" id="ARBA00022679"/>
    </source>
</evidence>
<feature type="binding site" evidence="9">
    <location>
        <position position="248"/>
    </location>
    <ligand>
        <name>Mg(2+)</name>
        <dbReference type="ChEBI" id="CHEBI:18420"/>
    </ligand>
</feature>
<comment type="subunit">
    <text evidence="9">Homodimer.</text>
</comment>
<keyword evidence="5 9" id="KW-0418">Kinase</keyword>
<comment type="cofactor">
    <cofactor evidence="9">
        <name>Mg(2+)</name>
        <dbReference type="ChEBI" id="CHEBI:18420"/>
    </cofactor>
    <text evidence="9">Binds 1 Mg(2+) ion per monomer.</text>
</comment>
<gene>
    <name evidence="9 12" type="primary">selD</name>
    <name evidence="12" type="ORF">DI616_01475</name>
</gene>
<feature type="binding site" description="in other chain" evidence="9">
    <location>
        <position position="41"/>
    </location>
    <ligand>
        <name>ATP</name>
        <dbReference type="ChEBI" id="CHEBI:30616"/>
        <note>ligand shared between dimeric partners</note>
    </ligand>
</feature>
<dbReference type="PANTHER" id="PTHR10256:SF0">
    <property type="entry name" value="INACTIVE SELENIDE, WATER DIKINASE-LIKE PROTEIN-RELATED"/>
    <property type="match status" value="1"/>
</dbReference>
<feature type="domain" description="PurM-like C-terminal" evidence="11">
    <location>
        <begin position="190"/>
        <end position="366"/>
    </location>
</feature>
<dbReference type="FunFam" id="3.90.650.10:FF:000004">
    <property type="entry name" value="Selenide, water dikinase"/>
    <property type="match status" value="1"/>
</dbReference>
<feature type="active site" evidence="9">
    <location>
        <position position="38"/>
    </location>
</feature>
<evidence type="ECO:0000256" key="8">
    <source>
        <dbReference type="ARBA" id="ARBA00023266"/>
    </source>
</evidence>
<dbReference type="SUPFAM" id="SSF56042">
    <property type="entry name" value="PurM C-terminal domain-like"/>
    <property type="match status" value="1"/>
</dbReference>
<dbReference type="GO" id="GO:0016260">
    <property type="term" value="P:selenocysteine biosynthetic process"/>
    <property type="evidence" value="ECO:0007669"/>
    <property type="project" value="InterPro"/>
</dbReference>
<dbReference type="GO" id="GO:0005524">
    <property type="term" value="F:ATP binding"/>
    <property type="evidence" value="ECO:0007669"/>
    <property type="project" value="UniProtKB-UniRule"/>
</dbReference>
<evidence type="ECO:0000256" key="4">
    <source>
        <dbReference type="ARBA" id="ARBA00022741"/>
    </source>
</evidence>
<dbReference type="EC" id="2.7.9.3" evidence="9"/>
<accession>A0A533IFU8</accession>
<dbReference type="Pfam" id="PF00586">
    <property type="entry name" value="AIRS"/>
    <property type="match status" value="1"/>
</dbReference>
<keyword evidence="2 9" id="KW-0808">Transferase</keyword>
<keyword evidence="6 9" id="KW-0067">ATP-binding</keyword>
<dbReference type="HAMAP" id="MF_00625">
    <property type="entry name" value="SelD"/>
    <property type="match status" value="1"/>
</dbReference>
<dbReference type="InterPro" id="IPR036676">
    <property type="entry name" value="PurM-like_C_sf"/>
</dbReference>
<keyword evidence="8 9" id="KW-0711">Selenium</keyword>
<dbReference type="InterPro" id="IPR010918">
    <property type="entry name" value="PurM-like_C_dom"/>
</dbReference>
<dbReference type="InterPro" id="IPR016188">
    <property type="entry name" value="PurM-like_N"/>
</dbReference>
<evidence type="ECO:0000256" key="3">
    <source>
        <dbReference type="ARBA" id="ARBA00022723"/>
    </source>
</evidence>
<dbReference type="Pfam" id="PF02769">
    <property type="entry name" value="AIRS_C"/>
    <property type="match status" value="1"/>
</dbReference>
<dbReference type="SUPFAM" id="SSF55326">
    <property type="entry name" value="PurM N-terminal domain-like"/>
    <property type="match status" value="1"/>
</dbReference>
<feature type="binding site" description="in other chain" evidence="9">
    <location>
        <position position="89"/>
    </location>
    <ligand>
        <name>ATP</name>
        <dbReference type="ChEBI" id="CHEBI:30616"/>
        <note>ligand shared between dimeric partners</note>
    </ligand>
</feature>
<dbReference type="GO" id="GO:0000287">
    <property type="term" value="F:magnesium ion binding"/>
    <property type="evidence" value="ECO:0007669"/>
    <property type="project" value="UniProtKB-UniRule"/>
</dbReference>
<feature type="domain" description="PurM-like N-terminal" evidence="10">
    <location>
        <begin position="71"/>
        <end position="177"/>
    </location>
</feature>
<keyword evidence="4 9" id="KW-0547">Nucleotide-binding</keyword>
<comment type="function">
    <text evidence="9">Synthesizes selenophosphate from selenide and ATP.</text>
</comment>
<feature type="binding site" description="in other chain" evidence="9">
    <location>
        <position position="112"/>
    </location>
    <ligand>
        <name>ATP</name>
        <dbReference type="ChEBI" id="CHEBI:30616"/>
        <note>ligand shared between dimeric partners</note>
    </ligand>
</feature>
<evidence type="ECO:0000256" key="1">
    <source>
        <dbReference type="ARBA" id="ARBA00008026"/>
    </source>
</evidence>
<comment type="caution">
    <text evidence="12">The sequence shown here is derived from an EMBL/GenBank/DDBJ whole genome shotgun (WGS) entry which is preliminary data.</text>
</comment>
<feature type="binding site" evidence="9">
    <location>
        <position position="72"/>
    </location>
    <ligand>
        <name>Mg(2+)</name>
        <dbReference type="ChEBI" id="CHEBI:18420"/>
    </ligand>
</feature>
<proteinExistence type="inferred from homology"/>
<evidence type="ECO:0000256" key="5">
    <source>
        <dbReference type="ARBA" id="ARBA00022777"/>
    </source>
</evidence>
<dbReference type="GO" id="GO:0004756">
    <property type="term" value="F:selenide, water dikinase activity"/>
    <property type="evidence" value="ECO:0007669"/>
    <property type="project" value="UniProtKB-UniRule"/>
</dbReference>
<keyword evidence="7 9" id="KW-0460">Magnesium</keyword>
<dbReference type="EMBL" id="VAFL01000001">
    <property type="protein sequence ID" value="TKW68692.1"/>
    <property type="molecule type" value="Genomic_DNA"/>
</dbReference>
<dbReference type="NCBIfam" id="NF002098">
    <property type="entry name" value="PRK00943.1"/>
    <property type="match status" value="1"/>
</dbReference>
<dbReference type="CDD" id="cd02195">
    <property type="entry name" value="SelD"/>
    <property type="match status" value="1"/>
</dbReference>
<evidence type="ECO:0000259" key="11">
    <source>
        <dbReference type="Pfam" id="PF02769"/>
    </source>
</evidence>
<dbReference type="InterPro" id="IPR004536">
    <property type="entry name" value="SPS/SelD"/>
</dbReference>
<evidence type="ECO:0000313" key="13">
    <source>
        <dbReference type="Proteomes" id="UP000315344"/>
    </source>
</evidence>
<dbReference type="FunFam" id="3.30.1330.10:FF:000003">
    <property type="entry name" value="Selenide, water dikinase"/>
    <property type="match status" value="1"/>
</dbReference>
<dbReference type="Gene3D" id="3.30.1330.10">
    <property type="entry name" value="PurM-like, N-terminal domain"/>
    <property type="match status" value="1"/>
</dbReference>
<evidence type="ECO:0000256" key="7">
    <source>
        <dbReference type="ARBA" id="ARBA00022842"/>
    </source>
</evidence>
<comment type="catalytic activity">
    <reaction evidence="9">
        <text>hydrogenselenide + ATP + H2O = selenophosphate + AMP + phosphate + 2 H(+)</text>
        <dbReference type="Rhea" id="RHEA:18737"/>
        <dbReference type="ChEBI" id="CHEBI:15377"/>
        <dbReference type="ChEBI" id="CHEBI:15378"/>
        <dbReference type="ChEBI" id="CHEBI:16144"/>
        <dbReference type="ChEBI" id="CHEBI:29317"/>
        <dbReference type="ChEBI" id="CHEBI:30616"/>
        <dbReference type="ChEBI" id="CHEBI:43474"/>
        <dbReference type="ChEBI" id="CHEBI:456215"/>
        <dbReference type="EC" id="2.7.9.3"/>
    </reaction>
</comment>
<feature type="binding site" evidence="9">
    <location>
        <begin position="160"/>
        <end position="162"/>
    </location>
    <ligand>
        <name>ATP</name>
        <dbReference type="ChEBI" id="CHEBI:30616"/>
        <note>ligand shared between dimeric partners</note>
    </ligand>
</feature>
<name>A0A533IFU8_PARDE</name>
<evidence type="ECO:0000313" key="12">
    <source>
        <dbReference type="EMBL" id="TKW68692.1"/>
    </source>
</evidence>
<dbReference type="GO" id="GO:0005737">
    <property type="term" value="C:cytoplasm"/>
    <property type="evidence" value="ECO:0007669"/>
    <property type="project" value="TreeGrafter"/>
</dbReference>
<evidence type="ECO:0000259" key="10">
    <source>
        <dbReference type="Pfam" id="PF00586"/>
    </source>
</evidence>
<comment type="similarity">
    <text evidence="1 9">Belongs to the selenophosphate synthase 1 family. Class I subfamily.</text>
</comment>
<feature type="binding site" description="in other chain" evidence="9">
    <location>
        <begin position="69"/>
        <end position="71"/>
    </location>
    <ligand>
        <name>ATP</name>
        <dbReference type="ChEBI" id="CHEBI:30616"/>
        <note>ligand shared between dimeric partners</note>
    </ligand>
</feature>
<dbReference type="Proteomes" id="UP000315344">
    <property type="component" value="Unassembled WGS sequence"/>
</dbReference>
<dbReference type="InterPro" id="IPR023061">
    <property type="entry name" value="SelD_I"/>
</dbReference>
<dbReference type="PIRSF" id="PIRSF036407">
    <property type="entry name" value="Selenphspht_syn"/>
    <property type="match status" value="1"/>
</dbReference>
<protein>
    <recommendedName>
        <fullName evidence="9">Selenide, water dikinase</fullName>
        <ecNumber evidence="9">2.7.9.3</ecNumber>
    </recommendedName>
    <alternativeName>
        <fullName evidence="9">Selenium donor protein</fullName>
    </alternativeName>
    <alternativeName>
        <fullName evidence="9">Selenophosphate synthase</fullName>
    </alternativeName>
</protein>
<evidence type="ECO:0000256" key="6">
    <source>
        <dbReference type="ARBA" id="ARBA00022840"/>
    </source>
</evidence>
<dbReference type="Gene3D" id="3.90.650.10">
    <property type="entry name" value="PurM-like C-terminal domain"/>
    <property type="match status" value="1"/>
</dbReference>
<sequence>MLQVRDRLCDAAAKCATVTCKRKGNAVKLTELAHGGGCGCKLGPAVLRDLLADQPVGQMFPQLLVGNAESDDAAVWRIDDRTCVIATTDFFMPMVDDARDFGRIAATNAISDIYAMGGNPIMALAILGMPINVMDAATIRAILGGGAEICADAGIPIAGGHSIDAPEPIYGLAVIGICAPEDLRRNGGAQSGDKLILTKPVGVGIYSNAIKKGTATAEDIAEMVATCTTLNRIGQDLSTRPEVHAITDVTGFGILGHGLEMSRGAGLALRVDRAALPLLDRAAELAASGHRTGASDRNWDAVEADTRLPENMTPAERDLLTDPQTSGGLLVAVAPDKADDVLAQIRAAHPRAAIIGEAVPGTGIEVV</sequence>
<dbReference type="PANTHER" id="PTHR10256">
    <property type="entry name" value="SELENIDE, WATER DIKINASE"/>
    <property type="match status" value="1"/>
</dbReference>
<keyword evidence="3 9" id="KW-0479">Metal-binding</keyword>
<organism evidence="12 13">
    <name type="scientific">Paracoccus denitrificans</name>
    <dbReference type="NCBI Taxonomy" id="266"/>
    <lineage>
        <taxon>Bacteria</taxon>
        <taxon>Pseudomonadati</taxon>
        <taxon>Pseudomonadota</taxon>
        <taxon>Alphaproteobacteria</taxon>
        <taxon>Rhodobacterales</taxon>
        <taxon>Paracoccaceae</taxon>
        <taxon>Paracoccus</taxon>
    </lineage>
</organism>
<feature type="site" description="Important for catalytic activity" evidence="9">
    <location>
        <position position="41"/>
    </location>
</feature>